<evidence type="ECO:0000313" key="2">
    <source>
        <dbReference type="Proteomes" id="UP000001110"/>
    </source>
</evidence>
<dbReference type="Proteomes" id="UP000001110">
    <property type="component" value="Chromosome"/>
</dbReference>
<dbReference type="EMBL" id="CP000716">
    <property type="protein sequence ID" value="ABR30663.1"/>
    <property type="molecule type" value="Genomic_DNA"/>
</dbReference>
<protein>
    <submittedName>
        <fullName evidence="1">Uncharacterized protein</fullName>
    </submittedName>
</protein>
<name>A6LL62_THEM4</name>
<dbReference type="STRING" id="391009.Tmel_0801"/>
<reference evidence="1 2" key="2">
    <citation type="journal article" date="2009" name="Proc. Natl. Acad. Sci. U.S.A.">
        <title>On the chimeric nature, thermophilic origin, and phylogenetic placement of the Thermotogales.</title>
        <authorList>
            <person name="Zhaxybayeva O."/>
            <person name="Swithers K.S."/>
            <person name="Lapierre P."/>
            <person name="Fournier G.P."/>
            <person name="Bickhart D.M."/>
            <person name="DeBoy R.T."/>
            <person name="Nelson K.E."/>
            <person name="Nesbo C.L."/>
            <person name="Doolittle W.F."/>
            <person name="Gogarten J.P."/>
            <person name="Noll K.M."/>
        </authorList>
    </citation>
    <scope>NUCLEOTIDE SEQUENCE [LARGE SCALE GENOMIC DNA]</scope>
    <source>
        <strain evidence="2">DSM 12029 / CIP 104789 / BI429</strain>
    </source>
</reference>
<proteinExistence type="predicted"/>
<dbReference type="KEGG" id="tme:Tmel_0801"/>
<gene>
    <name evidence="1" type="ordered locus">Tmel_0801</name>
</gene>
<evidence type="ECO:0000313" key="1">
    <source>
        <dbReference type="EMBL" id="ABR30663.1"/>
    </source>
</evidence>
<accession>A6LL62</accession>
<sequence>MFNLNRKGRMINDIDNKCILKVAVIGSSITKQLFGEKTPKQRE</sequence>
<dbReference type="HOGENOM" id="CLU_3240804_0_0_0"/>
<dbReference type="AlphaFoldDB" id="A6LL62"/>
<reference evidence="1 2" key="1">
    <citation type="submission" date="2007-05" db="EMBL/GenBank/DDBJ databases">
        <title>Complete sequence of Thermosipho melanesiensis BI429.</title>
        <authorList>
            <consortium name="US DOE Joint Genome Institute"/>
            <person name="Copeland A."/>
            <person name="Lucas S."/>
            <person name="Lapidus A."/>
            <person name="Barry K."/>
            <person name="Glavina del Rio T."/>
            <person name="Dalin E."/>
            <person name="Tice H."/>
            <person name="Pitluck S."/>
            <person name="Chertkov O."/>
            <person name="Brettin T."/>
            <person name="Bruce D."/>
            <person name="Detter J.C."/>
            <person name="Han C."/>
            <person name="Schmutz J."/>
            <person name="Larimer F."/>
            <person name="Land M."/>
            <person name="Hauser L."/>
            <person name="Kyrpides N."/>
            <person name="Mikhailova N."/>
            <person name="Nelson K."/>
            <person name="Gogarten J.P."/>
            <person name="Noll K."/>
            <person name="Richardson P."/>
        </authorList>
    </citation>
    <scope>NUCLEOTIDE SEQUENCE [LARGE SCALE GENOMIC DNA]</scope>
    <source>
        <strain evidence="2">DSM 12029 / CIP 104789 / BI429</strain>
    </source>
</reference>
<organism evidence="1 2">
    <name type="scientific">Thermosipho melanesiensis (strain DSM 12029 / CIP 104789 / BI429)</name>
    <dbReference type="NCBI Taxonomy" id="391009"/>
    <lineage>
        <taxon>Bacteria</taxon>
        <taxon>Thermotogati</taxon>
        <taxon>Thermotogota</taxon>
        <taxon>Thermotogae</taxon>
        <taxon>Thermotogales</taxon>
        <taxon>Fervidobacteriaceae</taxon>
        <taxon>Thermosipho</taxon>
    </lineage>
</organism>